<evidence type="ECO:0000313" key="2">
    <source>
        <dbReference type="EMBL" id="KAG6588220.1"/>
    </source>
</evidence>
<comment type="caution">
    <text evidence="2">The sequence shown here is derived from an EMBL/GenBank/DDBJ whole genome shotgun (WGS) entry which is preliminary data.</text>
</comment>
<feature type="non-terminal residue" evidence="2">
    <location>
        <position position="1"/>
    </location>
</feature>
<organism evidence="2 3">
    <name type="scientific">Cucurbita argyrosperma subsp. sororia</name>
    <dbReference type="NCBI Taxonomy" id="37648"/>
    <lineage>
        <taxon>Eukaryota</taxon>
        <taxon>Viridiplantae</taxon>
        <taxon>Streptophyta</taxon>
        <taxon>Embryophyta</taxon>
        <taxon>Tracheophyta</taxon>
        <taxon>Spermatophyta</taxon>
        <taxon>Magnoliopsida</taxon>
        <taxon>eudicotyledons</taxon>
        <taxon>Gunneridae</taxon>
        <taxon>Pentapetalae</taxon>
        <taxon>rosids</taxon>
        <taxon>fabids</taxon>
        <taxon>Cucurbitales</taxon>
        <taxon>Cucurbitaceae</taxon>
        <taxon>Cucurbiteae</taxon>
        <taxon>Cucurbita</taxon>
    </lineage>
</organism>
<feature type="compositionally biased region" description="Basic and acidic residues" evidence="1">
    <location>
        <begin position="1"/>
        <end position="12"/>
    </location>
</feature>
<dbReference type="EMBL" id="JAGKQH010000011">
    <property type="protein sequence ID" value="KAG6588220.1"/>
    <property type="molecule type" value="Genomic_DNA"/>
</dbReference>
<protein>
    <submittedName>
        <fullName evidence="2">Uncharacterized protein</fullName>
    </submittedName>
</protein>
<feature type="compositionally biased region" description="Polar residues" evidence="1">
    <location>
        <begin position="38"/>
        <end position="47"/>
    </location>
</feature>
<proteinExistence type="predicted"/>
<feature type="region of interest" description="Disordered" evidence="1">
    <location>
        <begin position="1"/>
        <end position="47"/>
    </location>
</feature>
<dbReference type="Proteomes" id="UP000685013">
    <property type="component" value="Chromosome 11"/>
</dbReference>
<name>A0AAV6MWI5_9ROSI</name>
<evidence type="ECO:0000313" key="3">
    <source>
        <dbReference type="Proteomes" id="UP000685013"/>
    </source>
</evidence>
<reference evidence="2 3" key="1">
    <citation type="journal article" date="2021" name="Hortic Res">
        <title>The domestication of Cucurbita argyrosperma as revealed by the genome of its wild relative.</title>
        <authorList>
            <person name="Barrera-Redondo J."/>
            <person name="Sanchez-de la Vega G."/>
            <person name="Aguirre-Liguori J.A."/>
            <person name="Castellanos-Morales G."/>
            <person name="Gutierrez-Guerrero Y.T."/>
            <person name="Aguirre-Dugua X."/>
            <person name="Aguirre-Planter E."/>
            <person name="Tenaillon M.I."/>
            <person name="Lira-Saade R."/>
            <person name="Eguiarte L.E."/>
        </authorList>
    </citation>
    <scope>NUCLEOTIDE SEQUENCE [LARGE SCALE GENOMIC DNA]</scope>
    <source>
        <strain evidence="2">JBR-2021</strain>
    </source>
</reference>
<dbReference type="AlphaFoldDB" id="A0AAV6MWI5"/>
<keyword evidence="3" id="KW-1185">Reference proteome</keyword>
<gene>
    <name evidence="2" type="ORF">SDJN03_16785</name>
</gene>
<sequence length="69" mass="7781">MSSKNKRPETSKHQKPKPKISIAHPPLLPSFHPKPSTAVHTNNPQSSPFPSIYSLFSLSYSRVLIRFVL</sequence>
<evidence type="ECO:0000256" key="1">
    <source>
        <dbReference type="SAM" id="MobiDB-lite"/>
    </source>
</evidence>
<accession>A0AAV6MWI5</accession>